<dbReference type="GO" id="GO:0071539">
    <property type="term" value="P:protein localization to centrosome"/>
    <property type="evidence" value="ECO:0007669"/>
    <property type="project" value="TreeGrafter"/>
</dbReference>
<feature type="compositionally biased region" description="Polar residues" evidence="1">
    <location>
        <begin position="174"/>
        <end position="192"/>
    </location>
</feature>
<dbReference type="Pfam" id="PF15718">
    <property type="entry name" value="MNR"/>
    <property type="match status" value="2"/>
</dbReference>
<feature type="compositionally biased region" description="Basic residues" evidence="1">
    <location>
        <begin position="420"/>
        <end position="434"/>
    </location>
</feature>
<feature type="region of interest" description="Disordered" evidence="1">
    <location>
        <begin position="518"/>
        <end position="578"/>
    </location>
</feature>
<reference evidence="2" key="1">
    <citation type="submission" date="2023-07" db="EMBL/GenBank/DDBJ databases">
        <title>Chromosome-level Genome Assembly of Striped Snakehead (Channa striata).</title>
        <authorList>
            <person name="Liu H."/>
        </authorList>
    </citation>
    <scope>NUCLEOTIDE SEQUENCE</scope>
    <source>
        <strain evidence="2">Gz</strain>
        <tissue evidence="2">Muscle</tissue>
    </source>
</reference>
<organism evidence="2 3">
    <name type="scientific">Channa striata</name>
    <name type="common">Snakehead murrel</name>
    <name type="synonym">Ophicephalus striatus</name>
    <dbReference type="NCBI Taxonomy" id="64152"/>
    <lineage>
        <taxon>Eukaryota</taxon>
        <taxon>Metazoa</taxon>
        <taxon>Chordata</taxon>
        <taxon>Craniata</taxon>
        <taxon>Vertebrata</taxon>
        <taxon>Euteleostomi</taxon>
        <taxon>Actinopterygii</taxon>
        <taxon>Neopterygii</taxon>
        <taxon>Teleostei</taxon>
        <taxon>Neoteleostei</taxon>
        <taxon>Acanthomorphata</taxon>
        <taxon>Anabantaria</taxon>
        <taxon>Anabantiformes</taxon>
        <taxon>Channoidei</taxon>
        <taxon>Channidae</taxon>
        <taxon>Channa</taxon>
    </lineage>
</organism>
<feature type="region of interest" description="Disordered" evidence="1">
    <location>
        <begin position="149"/>
        <end position="202"/>
    </location>
</feature>
<feature type="region of interest" description="Disordered" evidence="1">
    <location>
        <begin position="375"/>
        <end position="484"/>
    </location>
</feature>
<sequence>MAAYCVQRGPAIPVAQQSQERDWVVRSSTPNVHSRRDLNPGTYQTKLLFNEAIPASPINRATRVGPPAPIVIERLLPPSGQSENVDSARSSISFTSLSEERLQAAIKLAKRDLRRRHLESVINSPNKPSQEASLYETSDVELLQDLAATPSKPKLKASRPKHKSTRPGTKLLVHTSQKPCISPMPQTGQSPPTKDPGLRQPKSIQHAPLSQEILKLQNELEVYIQKVEELANRGGEKEEPLEPEEQNKLEIRRQKQVARSACVIYVLQQQVKEIQEDIGKLQNLKMWDTKKDTTIKRLAAAHRGTLRALQVFIHQLSDLSHSKVPPHYKELGQLIRQLSLCCAKLEVEQGSAVPKIALDILQKIETLDSALSKQEMAEKMQAQACPPRRKSPNPSMSHTNAPKGPRTSVQGPCKASNPRRGVRSRRMAPHKPKSTSHQLIIRREGLRTNLQSHVQQRGLAEQQKLSQTSTTSRRGLHSGQRKTNTVIKRNQLQDAGFQQPTVSSQLRVNQLPQKEHVVPWMPTSPHSPPPQRSPQRGRQEPRCLFPPTKLSLSPQRQKRSSGAGAEPTLSSEKKTQTQNEAIRKAWLDKVMMQRLKALNQLTKEETERIQRLRSEVVSPTQWAERAEQKARERIQSLVDKAQQIGESRNRISPSLRNQLSEQAAENAAKSVEKLSEALLEDLLEDTALATWAAETDRHVEDVARSRLQAPTLESMLLRMSEIERDQEEVRRRFASITYSDPLFWDRPGAAGPQCIAPGSRPASPQPIRLTRPVMKPTSAADIVLEKPVETGVLSESSLTEEGSQEGQQLRSSAVFPGPAERSRGTVISVPGSTLRNIRRYREDYGAYLHVVAHETVGSFNPWAISESLAEELLSEAVVDVAAEFQDIVEEYAEAVFTSEFLQPVQSPAASPAAMVIQ</sequence>
<dbReference type="InterPro" id="IPR031447">
    <property type="entry name" value="MNR"/>
</dbReference>
<evidence type="ECO:0000313" key="3">
    <source>
        <dbReference type="Proteomes" id="UP001187415"/>
    </source>
</evidence>
<evidence type="ECO:0008006" key="4">
    <source>
        <dbReference type="Google" id="ProtNLM"/>
    </source>
</evidence>
<keyword evidence="3" id="KW-1185">Reference proteome</keyword>
<dbReference type="PANTHER" id="PTHR15732">
    <property type="entry name" value="PROTEIN MOONRAKER"/>
    <property type="match status" value="1"/>
</dbReference>
<name>A0AA88SRT1_CHASR</name>
<feature type="region of interest" description="Disordered" evidence="1">
    <location>
        <begin position="793"/>
        <end position="821"/>
    </location>
</feature>
<feature type="compositionally biased region" description="Polar residues" evidence="1">
    <location>
        <begin position="793"/>
        <end position="811"/>
    </location>
</feature>
<dbReference type="Proteomes" id="UP001187415">
    <property type="component" value="Unassembled WGS sequence"/>
</dbReference>
<dbReference type="GO" id="GO:0034451">
    <property type="term" value="C:centriolar satellite"/>
    <property type="evidence" value="ECO:0007669"/>
    <property type="project" value="TreeGrafter"/>
</dbReference>
<evidence type="ECO:0000256" key="1">
    <source>
        <dbReference type="SAM" id="MobiDB-lite"/>
    </source>
</evidence>
<feature type="compositionally biased region" description="Polar residues" evidence="1">
    <location>
        <begin position="463"/>
        <end position="473"/>
    </location>
</feature>
<evidence type="ECO:0000313" key="2">
    <source>
        <dbReference type="EMBL" id="KAK2847449.1"/>
    </source>
</evidence>
<comment type="caution">
    <text evidence="2">The sequence shown here is derived from an EMBL/GenBank/DDBJ whole genome shotgun (WGS) entry which is preliminary data.</text>
</comment>
<dbReference type="EMBL" id="JAUPFM010000007">
    <property type="protein sequence ID" value="KAK2847449.1"/>
    <property type="molecule type" value="Genomic_DNA"/>
</dbReference>
<dbReference type="AlphaFoldDB" id="A0AA88SRT1"/>
<accession>A0AA88SRT1</accession>
<dbReference type="GO" id="GO:0007099">
    <property type="term" value="P:centriole replication"/>
    <property type="evidence" value="ECO:0007669"/>
    <property type="project" value="InterPro"/>
</dbReference>
<protein>
    <recommendedName>
        <fullName evidence="4">Protein moonraker</fullName>
    </recommendedName>
</protein>
<gene>
    <name evidence="2" type="ORF">Q5P01_010448</name>
</gene>
<dbReference type="PANTHER" id="PTHR15732:SF4">
    <property type="entry name" value="PROTEIN MOONRAKER"/>
    <property type="match status" value="1"/>
</dbReference>
<proteinExistence type="predicted"/>
<feature type="compositionally biased region" description="Basic residues" evidence="1">
    <location>
        <begin position="153"/>
        <end position="165"/>
    </location>
</feature>